<name>A0ABU7JV85_9NOCA</name>
<dbReference type="Gene3D" id="2.70.70.10">
    <property type="entry name" value="Glucose Permease (Domain IIA)"/>
    <property type="match status" value="1"/>
</dbReference>
<dbReference type="SUPFAM" id="SSF51261">
    <property type="entry name" value="Duplicated hybrid motif"/>
    <property type="match status" value="1"/>
</dbReference>
<dbReference type="PANTHER" id="PTHR21666:SF270">
    <property type="entry name" value="MUREIN HYDROLASE ACTIVATOR ENVC"/>
    <property type="match status" value="1"/>
</dbReference>
<comment type="caution">
    <text evidence="2">The sequence shown here is derived from an EMBL/GenBank/DDBJ whole genome shotgun (WGS) entry which is preliminary data.</text>
</comment>
<keyword evidence="2" id="KW-0378">Hydrolase</keyword>
<dbReference type="Proteomes" id="UP001331936">
    <property type="component" value="Unassembled WGS sequence"/>
</dbReference>
<dbReference type="PANTHER" id="PTHR21666">
    <property type="entry name" value="PEPTIDASE-RELATED"/>
    <property type="match status" value="1"/>
</dbReference>
<dbReference type="InterPro" id="IPR016047">
    <property type="entry name" value="M23ase_b-sheet_dom"/>
</dbReference>
<protein>
    <submittedName>
        <fullName evidence="2">M23 family metallopeptidase</fullName>
        <ecNumber evidence="2">3.4.-.-</ecNumber>
    </submittedName>
</protein>
<dbReference type="InterPro" id="IPR050570">
    <property type="entry name" value="Cell_wall_metabolism_enzyme"/>
</dbReference>
<dbReference type="RefSeq" id="WP_330152839.1">
    <property type="nucleotide sequence ID" value="NZ_JAUZMZ010000082.1"/>
</dbReference>
<evidence type="ECO:0000313" key="3">
    <source>
        <dbReference type="Proteomes" id="UP001331936"/>
    </source>
</evidence>
<sequence>MRPQGPFCLVRSFQIEERSSTVTIRRVPLLFVSLIATVALVGAGCSSDSDADSSTTDTASPPAGSVAGVTVPDAFTALTLDTIGNSPLPFRGTDGKYHVAYDLQLTNATKVPASLDKIDVVDGADPTKIIASFSGSALIDPTCVFGDCNRLRDLPAGYIDSAAIPPQESRVLFIDFALDSPDQAPKAVLHHLYGTGAASPAFGAPGPIDYLTTPVAFSEQTVPVISPPVRGDNWIALNGCCEPGFPHRSSVMSVNGKLNNSQRFAIDWKRTNDQGEFYTGDKTSNESYVDYGTDILAVADATVVSILDGMEANAPGVLPASDPALAAKLTVENVDGNHVVLDLGDGVYAMYAHMISGSVTVEAGDKVTKGQVLGKLGNTGNANASHLHFQLMDGPSLLEADSLPYEFDGFDYEGQVAPQQIADSDNYLSGTFLQGKLPEGESRSNELPLNLAIVNFPQGE</sequence>
<gene>
    <name evidence="2" type="ORF">Q8814_15135</name>
</gene>
<feature type="domain" description="M23ase beta-sheet core" evidence="1">
    <location>
        <begin position="291"/>
        <end position="392"/>
    </location>
</feature>
<organism evidence="2 3">
    <name type="scientific">Rhodococcus chondri</name>
    <dbReference type="NCBI Taxonomy" id="3065941"/>
    <lineage>
        <taxon>Bacteria</taxon>
        <taxon>Bacillati</taxon>
        <taxon>Actinomycetota</taxon>
        <taxon>Actinomycetes</taxon>
        <taxon>Mycobacteriales</taxon>
        <taxon>Nocardiaceae</taxon>
        <taxon>Rhodococcus</taxon>
    </lineage>
</organism>
<keyword evidence="3" id="KW-1185">Reference proteome</keyword>
<dbReference type="InterPro" id="IPR011055">
    <property type="entry name" value="Dup_hybrid_motif"/>
</dbReference>
<evidence type="ECO:0000313" key="2">
    <source>
        <dbReference type="EMBL" id="MEE2033434.1"/>
    </source>
</evidence>
<accession>A0ABU7JV85</accession>
<evidence type="ECO:0000259" key="1">
    <source>
        <dbReference type="Pfam" id="PF01551"/>
    </source>
</evidence>
<reference evidence="2 3" key="1">
    <citation type="submission" date="2023-08" db="EMBL/GenBank/DDBJ databases">
        <authorList>
            <person name="Girao M."/>
            <person name="Carvalho M.F."/>
        </authorList>
    </citation>
    <scope>NUCLEOTIDE SEQUENCE [LARGE SCALE GENOMIC DNA]</scope>
    <source>
        <strain evidence="2 3">CC-R104</strain>
    </source>
</reference>
<dbReference type="GO" id="GO:0016787">
    <property type="term" value="F:hydrolase activity"/>
    <property type="evidence" value="ECO:0007669"/>
    <property type="project" value="UniProtKB-KW"/>
</dbReference>
<dbReference type="Pfam" id="PF01551">
    <property type="entry name" value="Peptidase_M23"/>
    <property type="match status" value="1"/>
</dbReference>
<dbReference type="EC" id="3.4.-.-" evidence="2"/>
<dbReference type="CDD" id="cd12797">
    <property type="entry name" value="M23_peptidase"/>
    <property type="match status" value="1"/>
</dbReference>
<proteinExistence type="predicted"/>
<dbReference type="EMBL" id="JAUZMZ010000082">
    <property type="protein sequence ID" value="MEE2033434.1"/>
    <property type="molecule type" value="Genomic_DNA"/>
</dbReference>